<dbReference type="EMBL" id="MNAD01000701">
    <property type="protein sequence ID" value="OJT10998.1"/>
    <property type="molecule type" value="Genomic_DNA"/>
</dbReference>
<evidence type="ECO:0000256" key="1">
    <source>
        <dbReference type="SAM" id="MobiDB-lite"/>
    </source>
</evidence>
<reference evidence="2 3" key="1">
    <citation type="submission" date="2016-10" db="EMBL/GenBank/DDBJ databases">
        <title>Genome sequence of the basidiomycete white-rot fungus Trametes pubescens.</title>
        <authorList>
            <person name="Makela M.R."/>
            <person name="Granchi Z."/>
            <person name="Peng M."/>
            <person name="De Vries R.P."/>
            <person name="Grigoriev I."/>
            <person name="Riley R."/>
            <person name="Hilden K."/>
        </authorList>
    </citation>
    <scope>NUCLEOTIDE SEQUENCE [LARGE SCALE GENOMIC DNA]</scope>
    <source>
        <strain evidence="2 3">FBCC735</strain>
    </source>
</reference>
<evidence type="ECO:0000313" key="3">
    <source>
        <dbReference type="Proteomes" id="UP000184267"/>
    </source>
</evidence>
<organism evidence="2 3">
    <name type="scientific">Trametes pubescens</name>
    <name type="common">White-rot fungus</name>
    <dbReference type="NCBI Taxonomy" id="154538"/>
    <lineage>
        <taxon>Eukaryota</taxon>
        <taxon>Fungi</taxon>
        <taxon>Dikarya</taxon>
        <taxon>Basidiomycota</taxon>
        <taxon>Agaricomycotina</taxon>
        <taxon>Agaricomycetes</taxon>
        <taxon>Polyporales</taxon>
        <taxon>Polyporaceae</taxon>
        <taxon>Trametes</taxon>
    </lineage>
</organism>
<dbReference type="OrthoDB" id="10261408at2759"/>
<dbReference type="OMA" id="ICAHANA"/>
<evidence type="ECO:0000313" key="2">
    <source>
        <dbReference type="EMBL" id="OJT10998.1"/>
    </source>
</evidence>
<feature type="region of interest" description="Disordered" evidence="1">
    <location>
        <begin position="123"/>
        <end position="164"/>
    </location>
</feature>
<accession>A0A1M2VTV7</accession>
<feature type="compositionally biased region" description="Polar residues" evidence="1">
    <location>
        <begin position="123"/>
        <end position="132"/>
    </location>
</feature>
<comment type="caution">
    <text evidence="2">The sequence shown here is derived from an EMBL/GenBank/DDBJ whole genome shotgun (WGS) entry which is preliminary data.</text>
</comment>
<dbReference type="AlphaFoldDB" id="A0A1M2VTV7"/>
<sequence>MSPPTTYDDYDVAALLFAVGALEVPGLSISSADLEQLGEYLGPSGKLHAICAHYKYVFMHCTLWEELVANMRAPISAILQPIPSTPSMSAAEAAEILPPTPPHARPSHAPAITAVPTPHTFAATQSVASSSTPRPPSAKALGKRKAAPESDVPAAPEKKTRTAAPLSEKKVVCQWESCGQEIVAAKYREHLLAVHWPDVQAVSQVTERQECKWEGGCRPDPRTKNGFPNLTALFKHLMDHHFKARNQPCPTCHVEQRPDRLRQHIATCGKKA</sequence>
<evidence type="ECO:0008006" key="4">
    <source>
        <dbReference type="Google" id="ProtNLM"/>
    </source>
</evidence>
<protein>
    <recommendedName>
        <fullName evidence="4">C2H2-type domain-containing protein</fullName>
    </recommendedName>
</protein>
<gene>
    <name evidence="2" type="ORF">TRAPUB_12505</name>
</gene>
<name>A0A1M2VTV7_TRAPU</name>
<keyword evidence="3" id="KW-1185">Reference proteome</keyword>
<dbReference type="Proteomes" id="UP000184267">
    <property type="component" value="Unassembled WGS sequence"/>
</dbReference>
<proteinExistence type="predicted"/>
<dbReference type="STRING" id="154538.A0A1M2VTV7"/>